<evidence type="ECO:0000256" key="4">
    <source>
        <dbReference type="ARBA" id="ARBA00022692"/>
    </source>
</evidence>
<feature type="transmembrane region" description="Helical" evidence="7">
    <location>
        <begin position="134"/>
        <end position="157"/>
    </location>
</feature>
<evidence type="ECO:0000313" key="9">
    <source>
        <dbReference type="Proteomes" id="UP000438093"/>
    </source>
</evidence>
<evidence type="ECO:0008006" key="10">
    <source>
        <dbReference type="Google" id="ProtNLM"/>
    </source>
</evidence>
<keyword evidence="5 7" id="KW-1133">Transmembrane helix</keyword>
<keyword evidence="4 7" id="KW-0812">Transmembrane</keyword>
<keyword evidence="3" id="KW-1003">Cell membrane</keyword>
<protein>
    <recommendedName>
        <fullName evidence="10">Polysulfide reductase</fullName>
    </recommendedName>
</protein>
<feature type="transmembrane region" description="Helical" evidence="7">
    <location>
        <begin position="244"/>
        <end position="264"/>
    </location>
</feature>
<feature type="transmembrane region" description="Helical" evidence="7">
    <location>
        <begin position="25"/>
        <end position="47"/>
    </location>
</feature>
<evidence type="ECO:0000256" key="5">
    <source>
        <dbReference type="ARBA" id="ARBA00022989"/>
    </source>
</evidence>
<dbReference type="AlphaFoldDB" id="A0A6N7RJX2"/>
<evidence type="ECO:0000256" key="6">
    <source>
        <dbReference type="ARBA" id="ARBA00023136"/>
    </source>
</evidence>
<dbReference type="Proteomes" id="UP000438093">
    <property type="component" value="Unassembled WGS sequence"/>
</dbReference>
<feature type="transmembrane region" description="Helical" evidence="7">
    <location>
        <begin position="202"/>
        <end position="224"/>
    </location>
</feature>
<dbReference type="PANTHER" id="PTHR34856:SF2">
    <property type="entry name" value="PROTEIN NRFD"/>
    <property type="match status" value="1"/>
</dbReference>
<comment type="caution">
    <text evidence="8">The sequence shown here is derived from an EMBL/GenBank/DDBJ whole genome shotgun (WGS) entry which is preliminary data.</text>
</comment>
<dbReference type="Pfam" id="PF03916">
    <property type="entry name" value="NrfD"/>
    <property type="match status" value="1"/>
</dbReference>
<comment type="subcellular location">
    <subcellularLocation>
        <location evidence="1">Cell membrane</location>
        <topology evidence="1">Multi-pass membrane protein</topology>
    </subcellularLocation>
</comment>
<dbReference type="Gene3D" id="1.20.1630.10">
    <property type="entry name" value="Formate dehydrogenase/DMSO reductase domain"/>
    <property type="match status" value="1"/>
</dbReference>
<proteinExistence type="inferred from homology"/>
<feature type="transmembrane region" description="Helical" evidence="7">
    <location>
        <begin position="276"/>
        <end position="296"/>
    </location>
</feature>
<dbReference type="EMBL" id="VTFY01000002">
    <property type="protein sequence ID" value="MRX81526.1"/>
    <property type="molecule type" value="Genomic_DNA"/>
</dbReference>
<dbReference type="InterPro" id="IPR005614">
    <property type="entry name" value="NrfD-like"/>
</dbReference>
<keyword evidence="9" id="KW-1185">Reference proteome</keyword>
<feature type="transmembrane region" description="Helical" evidence="7">
    <location>
        <begin position="169"/>
        <end position="190"/>
    </location>
</feature>
<dbReference type="GO" id="GO:0005886">
    <property type="term" value="C:plasma membrane"/>
    <property type="evidence" value="ECO:0007669"/>
    <property type="project" value="UniProtKB-SubCell"/>
</dbReference>
<feature type="transmembrane region" description="Helical" evidence="7">
    <location>
        <begin position="102"/>
        <end position="122"/>
    </location>
</feature>
<evidence type="ECO:0000256" key="3">
    <source>
        <dbReference type="ARBA" id="ARBA00022475"/>
    </source>
</evidence>
<evidence type="ECO:0000313" key="8">
    <source>
        <dbReference type="EMBL" id="MRX81526.1"/>
    </source>
</evidence>
<dbReference type="InterPro" id="IPR052049">
    <property type="entry name" value="Electron_transfer_protein"/>
</dbReference>
<dbReference type="PANTHER" id="PTHR34856">
    <property type="entry name" value="PROTEIN NRFD"/>
    <property type="match status" value="1"/>
</dbReference>
<feature type="transmembrane region" description="Helical" evidence="7">
    <location>
        <begin position="59"/>
        <end position="82"/>
    </location>
</feature>
<sequence>MDCYNRPIVHANVEAGTWPMFNNLIVAYLFLGGMGAGACCVLNVLGFATERAGIAPRRLFGFGFLIASAVCTVGAFCLLADMRRPDEILILLTEPTLSVVSVGAYTLAATILCGVFSGLAWLRVLPVPPLAMRIVAAVHIVLACAVMTYTALLLMAFSGVPLFRSPLLIPLFLASSLSCGAAAVTLSAVATRTWDSFAPAMCRVALADAAVLVVELLVLAAFVLASLQDAPASAWRLIGGSAAVPFWAGLVAIGIVAPLVLYVLARKVPALRVHPFVPAALVLVGGFVLRWCILAAA</sequence>
<name>A0A6N7RJX2_9ACTN</name>
<comment type="similarity">
    <text evidence="2">Belongs to the NrfD family.</text>
</comment>
<evidence type="ECO:0000256" key="2">
    <source>
        <dbReference type="ARBA" id="ARBA00008929"/>
    </source>
</evidence>
<keyword evidence="6 7" id="KW-0472">Membrane</keyword>
<organism evidence="8 9">
    <name type="scientific">Eggerthella guodeyinii</name>
    <dbReference type="NCBI Taxonomy" id="2690837"/>
    <lineage>
        <taxon>Bacteria</taxon>
        <taxon>Bacillati</taxon>
        <taxon>Actinomycetota</taxon>
        <taxon>Coriobacteriia</taxon>
        <taxon>Eggerthellales</taxon>
        <taxon>Eggerthellaceae</taxon>
        <taxon>Eggerthella</taxon>
    </lineage>
</organism>
<evidence type="ECO:0000256" key="1">
    <source>
        <dbReference type="ARBA" id="ARBA00004651"/>
    </source>
</evidence>
<reference evidence="9" key="1">
    <citation type="submission" date="2019-08" db="EMBL/GenBank/DDBJ databases">
        <title>Arthrobacter sp. nov., isolated from plateau pika and Tibetan wild ass.</title>
        <authorList>
            <person name="Ge Y."/>
        </authorList>
    </citation>
    <scope>NUCLEOTIDE SEQUENCE [LARGE SCALE GENOMIC DNA]</scope>
    <source>
        <strain evidence="9">HF-4214</strain>
    </source>
</reference>
<gene>
    <name evidence="8" type="ORF">GJG86_03305</name>
</gene>
<accession>A0A6N7RJX2</accession>
<evidence type="ECO:0000256" key="7">
    <source>
        <dbReference type="SAM" id="Phobius"/>
    </source>
</evidence>